<name>A0A1X4XW97_9BACT</name>
<evidence type="ECO:0000313" key="2">
    <source>
        <dbReference type="EMBL" id="OSS41788.1"/>
    </source>
</evidence>
<evidence type="ECO:0000313" key="3">
    <source>
        <dbReference type="Proteomes" id="UP000194141"/>
    </source>
</evidence>
<dbReference type="STRING" id="1562698.DESAMIL20_1341"/>
<dbReference type="RefSeq" id="WP_086034015.1">
    <property type="nucleotide sequence ID" value="NZ_MDSU01000018.1"/>
</dbReference>
<dbReference type="AlphaFoldDB" id="A0A1X4XW97"/>
<keyword evidence="3" id="KW-1185">Reference proteome</keyword>
<protein>
    <recommendedName>
        <fullName evidence="1">Cytochrome b5 heme-binding domain-containing protein</fullName>
    </recommendedName>
</protein>
<evidence type="ECO:0000259" key="1">
    <source>
        <dbReference type="SMART" id="SM01117"/>
    </source>
</evidence>
<sequence>MTKDELKKYNGENGIPVYVAYKGKVYDLSDSGMWVGGDHMGEHTAGADLTDEIEDAPHDDRVLEKFKVVGDLEE</sequence>
<accession>A0A1X4XW97</accession>
<gene>
    <name evidence="2" type="ORF">DESAMIL20_1341</name>
</gene>
<feature type="domain" description="Cytochrome b5 heme-binding" evidence="1">
    <location>
        <begin position="1"/>
        <end position="73"/>
    </location>
</feature>
<dbReference type="InterPro" id="IPR001199">
    <property type="entry name" value="Cyt_B5-like_heme/steroid-bd"/>
</dbReference>
<dbReference type="Pfam" id="PF00173">
    <property type="entry name" value="Cyt-b5"/>
    <property type="match status" value="1"/>
</dbReference>
<dbReference type="OrthoDB" id="9785263at2"/>
<proteinExistence type="predicted"/>
<organism evidence="2 3">
    <name type="scientific">Desulfurella amilsii</name>
    <dbReference type="NCBI Taxonomy" id="1562698"/>
    <lineage>
        <taxon>Bacteria</taxon>
        <taxon>Pseudomonadati</taxon>
        <taxon>Campylobacterota</taxon>
        <taxon>Desulfurellia</taxon>
        <taxon>Desulfurellales</taxon>
        <taxon>Desulfurellaceae</taxon>
        <taxon>Desulfurella</taxon>
    </lineage>
</organism>
<dbReference type="InterPro" id="IPR036400">
    <property type="entry name" value="Cyt_B5-like_heme/steroid_sf"/>
</dbReference>
<dbReference type="Gene3D" id="3.10.120.10">
    <property type="entry name" value="Cytochrome b5-like heme/steroid binding domain"/>
    <property type="match status" value="1"/>
</dbReference>
<dbReference type="SUPFAM" id="SSF55856">
    <property type="entry name" value="Cytochrome b5-like heme/steroid binding domain"/>
    <property type="match status" value="1"/>
</dbReference>
<dbReference type="Proteomes" id="UP000194141">
    <property type="component" value="Unassembled WGS sequence"/>
</dbReference>
<comment type="caution">
    <text evidence="2">The sequence shown here is derived from an EMBL/GenBank/DDBJ whole genome shotgun (WGS) entry which is preliminary data.</text>
</comment>
<dbReference type="EMBL" id="MDSU01000018">
    <property type="protein sequence ID" value="OSS41788.1"/>
    <property type="molecule type" value="Genomic_DNA"/>
</dbReference>
<reference evidence="2 3" key="1">
    <citation type="journal article" date="2017" name="Front. Microbiol.">
        <title>Genome Sequence of Desulfurella amilsii Strain TR1 and Comparative Genomics of Desulfurellaceae Family.</title>
        <authorList>
            <person name="Florentino A.P."/>
            <person name="Stams A.J."/>
            <person name="Sanchez-Andrea I."/>
        </authorList>
    </citation>
    <scope>NUCLEOTIDE SEQUENCE [LARGE SCALE GENOMIC DNA]</scope>
    <source>
        <strain evidence="2 3">TR1</strain>
    </source>
</reference>
<dbReference type="SMART" id="SM01117">
    <property type="entry name" value="Cyt-b5"/>
    <property type="match status" value="1"/>
</dbReference>